<accession>A0A3B3D1M4</accession>
<evidence type="ECO:0008006" key="4">
    <source>
        <dbReference type="Google" id="ProtNLM"/>
    </source>
</evidence>
<organism evidence="2 3">
    <name type="scientific">Oryzias melastigma</name>
    <name type="common">Marine medaka</name>
    <dbReference type="NCBI Taxonomy" id="30732"/>
    <lineage>
        <taxon>Eukaryota</taxon>
        <taxon>Metazoa</taxon>
        <taxon>Chordata</taxon>
        <taxon>Craniata</taxon>
        <taxon>Vertebrata</taxon>
        <taxon>Euteleostomi</taxon>
        <taxon>Actinopterygii</taxon>
        <taxon>Neopterygii</taxon>
        <taxon>Teleostei</taxon>
        <taxon>Neoteleostei</taxon>
        <taxon>Acanthomorphata</taxon>
        <taxon>Ovalentaria</taxon>
        <taxon>Atherinomorphae</taxon>
        <taxon>Beloniformes</taxon>
        <taxon>Adrianichthyidae</taxon>
        <taxon>Oryziinae</taxon>
        <taxon>Oryzias</taxon>
    </lineage>
</organism>
<sequence length="162" mass="18815">LFQKDKSSRRASDIYFILLVWAIVLVQVWLNLWILQLLPIPVAWVLKKMVVHFGLKSFAERTLTSWWVVLEKFGREREDALLPGPIKGLVQFLLRIDTKMIVWLERSLDKIISIFIIFLLVTGTLLMALLLTAMVHQESVHIIEVTSNLINETVSNHPEWAK</sequence>
<dbReference type="OMA" id="KTHACFT"/>
<keyword evidence="1" id="KW-0812">Transmembrane</keyword>
<reference evidence="2" key="1">
    <citation type="submission" date="2025-08" db="UniProtKB">
        <authorList>
            <consortium name="Ensembl"/>
        </authorList>
    </citation>
    <scope>IDENTIFICATION</scope>
</reference>
<dbReference type="GeneTree" id="ENSGT00390000001667"/>
<dbReference type="AlphaFoldDB" id="A0A3B3D1M4"/>
<reference evidence="2" key="2">
    <citation type="submission" date="2025-09" db="UniProtKB">
        <authorList>
            <consortium name="Ensembl"/>
        </authorList>
    </citation>
    <scope>IDENTIFICATION</scope>
</reference>
<keyword evidence="1" id="KW-0472">Membrane</keyword>
<dbReference type="Ensembl" id="ENSOMET00000011437.1">
    <property type="protein sequence ID" value="ENSOMEP00000023741.1"/>
    <property type="gene ID" value="ENSOMEG00000003989.1"/>
</dbReference>
<evidence type="ECO:0000256" key="1">
    <source>
        <dbReference type="SAM" id="Phobius"/>
    </source>
</evidence>
<name>A0A3B3D1M4_ORYME</name>
<dbReference type="Proteomes" id="UP000261560">
    <property type="component" value="Unplaced"/>
</dbReference>
<feature type="transmembrane region" description="Helical" evidence="1">
    <location>
        <begin position="12"/>
        <end position="34"/>
    </location>
</feature>
<dbReference type="STRING" id="30732.ENSOMEP00000023741"/>
<evidence type="ECO:0000313" key="3">
    <source>
        <dbReference type="Proteomes" id="UP000261560"/>
    </source>
</evidence>
<evidence type="ECO:0000313" key="2">
    <source>
        <dbReference type="Ensembl" id="ENSOMEP00000023741.1"/>
    </source>
</evidence>
<dbReference type="PaxDb" id="30732-ENSOMEP00000023741"/>
<keyword evidence="3" id="KW-1185">Reference proteome</keyword>
<keyword evidence="1" id="KW-1133">Transmembrane helix</keyword>
<feature type="transmembrane region" description="Helical" evidence="1">
    <location>
        <begin position="111"/>
        <end position="131"/>
    </location>
</feature>
<protein>
    <recommendedName>
        <fullName evidence="4">TM245</fullName>
    </recommendedName>
</protein>
<proteinExistence type="predicted"/>